<dbReference type="VEuPathDB" id="VectorBase:GPPI051680"/>
<dbReference type="Proteomes" id="UP000092460">
    <property type="component" value="Unassembled WGS sequence"/>
</dbReference>
<name>A0A1B0C7V0_9MUSC</name>
<dbReference type="EMBL" id="JXJN01031283">
    <property type="status" value="NOT_ANNOTATED_CDS"/>
    <property type="molecule type" value="Genomic_DNA"/>
</dbReference>
<evidence type="ECO:0000256" key="1">
    <source>
        <dbReference type="SAM" id="Phobius"/>
    </source>
</evidence>
<sequence length="214" mass="24861">MIRKGVDFNRERSRQLLMQEVARRFYRQESIKASGLSRHRVWGKYALPADHAGTNYQTRNQQLPESQHWKSSQHWRLWEGYNTDDLSWSTPPTSRSEKSDSTIVIDGDIWQDPHTINISDEEPPAEMLPLCSDFSSPLFRPEDALCEETKEGTTVCNAKQIDRAVEKKTNTEKNKTNVVKVPLPNRDIQLLFTLGVYIALNIMANELIEFLWFH</sequence>
<keyword evidence="1" id="KW-0812">Transmembrane</keyword>
<dbReference type="AlphaFoldDB" id="A0A1B0C7V0"/>
<keyword evidence="1" id="KW-1133">Transmembrane helix</keyword>
<evidence type="ECO:0000313" key="3">
    <source>
        <dbReference type="Proteomes" id="UP000092460"/>
    </source>
</evidence>
<accession>A0A1B0C7V0</accession>
<protein>
    <submittedName>
        <fullName evidence="2">Uncharacterized protein</fullName>
    </submittedName>
</protein>
<proteinExistence type="predicted"/>
<reference evidence="2" key="2">
    <citation type="submission" date="2020-05" db="UniProtKB">
        <authorList>
            <consortium name="EnsemblMetazoa"/>
        </authorList>
    </citation>
    <scope>IDENTIFICATION</scope>
    <source>
        <strain evidence="2">IAEA</strain>
    </source>
</reference>
<evidence type="ECO:0000313" key="2">
    <source>
        <dbReference type="EnsemblMetazoa" id="GPPI051680-PA"/>
    </source>
</evidence>
<feature type="transmembrane region" description="Helical" evidence="1">
    <location>
        <begin position="190"/>
        <end position="213"/>
    </location>
</feature>
<keyword evidence="3" id="KW-1185">Reference proteome</keyword>
<keyword evidence="1" id="KW-0472">Membrane</keyword>
<organism evidence="2 3">
    <name type="scientific">Glossina palpalis gambiensis</name>
    <dbReference type="NCBI Taxonomy" id="67801"/>
    <lineage>
        <taxon>Eukaryota</taxon>
        <taxon>Metazoa</taxon>
        <taxon>Ecdysozoa</taxon>
        <taxon>Arthropoda</taxon>
        <taxon>Hexapoda</taxon>
        <taxon>Insecta</taxon>
        <taxon>Pterygota</taxon>
        <taxon>Neoptera</taxon>
        <taxon>Endopterygota</taxon>
        <taxon>Diptera</taxon>
        <taxon>Brachycera</taxon>
        <taxon>Muscomorpha</taxon>
        <taxon>Hippoboscoidea</taxon>
        <taxon>Glossinidae</taxon>
        <taxon>Glossina</taxon>
    </lineage>
</organism>
<reference evidence="3" key="1">
    <citation type="submission" date="2015-01" db="EMBL/GenBank/DDBJ databases">
        <authorList>
            <person name="Aksoy S."/>
            <person name="Warren W."/>
            <person name="Wilson R.K."/>
        </authorList>
    </citation>
    <scope>NUCLEOTIDE SEQUENCE [LARGE SCALE GENOMIC DNA]</scope>
    <source>
        <strain evidence="3">IAEA</strain>
    </source>
</reference>
<dbReference type="EnsemblMetazoa" id="GPPI051680-RA">
    <property type="protein sequence ID" value="GPPI051680-PA"/>
    <property type="gene ID" value="GPPI051680"/>
</dbReference>